<evidence type="ECO:0000256" key="7">
    <source>
        <dbReference type="SAM" id="SignalP"/>
    </source>
</evidence>
<evidence type="ECO:0008006" key="10">
    <source>
        <dbReference type="Google" id="ProtNLM"/>
    </source>
</evidence>
<dbReference type="AlphaFoldDB" id="A0A1S9RDU2"/>
<dbReference type="EMBL" id="LJBN01000193">
    <property type="protein sequence ID" value="OOQ83693.1"/>
    <property type="molecule type" value="Genomic_DNA"/>
</dbReference>
<comment type="subcellular location">
    <subcellularLocation>
        <location evidence="1">Membrane</location>
        <topology evidence="1">Single-pass membrane protein</topology>
    </subcellularLocation>
</comment>
<name>A0A1S9RDU2_PENBI</name>
<dbReference type="PANTHER" id="PTHR15549">
    <property type="entry name" value="PAIRED IMMUNOGLOBULIN-LIKE TYPE 2 RECEPTOR"/>
    <property type="match status" value="1"/>
</dbReference>
<sequence>MNPAVIILALHILSVLQAVNAWTFVWRNASDIAFVKHDQRPMSCTQMNNAQGELFEWDSEVEPFAISLYANTDCSGPPRGYATHFSNMNASKPIILFKVDSTAIKTTSSTGTTSRSRSSTSSTTQTLTAAPATAAPASSPSKFNTTLSRGAIVGILIGVVAGVAIFGGFLVFVGQQKRQRSTPDTGHCMGYTDPSYKFPSSYTLFLSMGP</sequence>
<dbReference type="GO" id="GO:0016020">
    <property type="term" value="C:membrane"/>
    <property type="evidence" value="ECO:0007669"/>
    <property type="project" value="UniProtKB-SubCell"/>
</dbReference>
<keyword evidence="4 6" id="KW-0472">Membrane</keyword>
<evidence type="ECO:0000256" key="5">
    <source>
        <dbReference type="SAM" id="MobiDB-lite"/>
    </source>
</evidence>
<reference evidence="9" key="1">
    <citation type="submission" date="2015-09" db="EMBL/GenBank/DDBJ databases">
        <authorList>
            <person name="Fill T.P."/>
            <person name="Baretta J.F."/>
            <person name="de Almeida L.G."/>
            <person name="Rocha M."/>
            <person name="de Souza D.H."/>
            <person name="Malavazi I."/>
            <person name="Cerdeira L.T."/>
            <person name="Hong H."/>
            <person name="Samborskyy M."/>
            <person name="de Vasconcelos A.T."/>
            <person name="Leadlay P."/>
            <person name="Rodrigues-Filho E."/>
        </authorList>
    </citation>
    <scope>NUCLEOTIDE SEQUENCE [LARGE SCALE GENOMIC DNA]</scope>
    <source>
        <strain evidence="9">LaBioMMi 136</strain>
    </source>
</reference>
<proteinExistence type="predicted"/>
<evidence type="ECO:0000256" key="3">
    <source>
        <dbReference type="ARBA" id="ARBA00022989"/>
    </source>
</evidence>
<dbReference type="InterPro" id="IPR051694">
    <property type="entry name" value="Immunoregulatory_rcpt-like"/>
</dbReference>
<feature type="chain" id="PRO_5013114606" description="Mid2 domain-containing protein" evidence="7">
    <location>
        <begin position="22"/>
        <end position="210"/>
    </location>
</feature>
<gene>
    <name evidence="8" type="ORF">PEBR_33485</name>
</gene>
<evidence type="ECO:0000256" key="1">
    <source>
        <dbReference type="ARBA" id="ARBA00004167"/>
    </source>
</evidence>
<keyword evidence="7" id="KW-0732">Signal</keyword>
<dbReference type="Proteomes" id="UP000190744">
    <property type="component" value="Unassembled WGS sequence"/>
</dbReference>
<dbReference type="GO" id="GO:0071944">
    <property type="term" value="C:cell periphery"/>
    <property type="evidence" value="ECO:0007669"/>
    <property type="project" value="UniProtKB-ARBA"/>
</dbReference>
<feature type="region of interest" description="Disordered" evidence="5">
    <location>
        <begin position="107"/>
        <end position="141"/>
    </location>
</feature>
<evidence type="ECO:0000313" key="8">
    <source>
        <dbReference type="EMBL" id="OOQ83693.1"/>
    </source>
</evidence>
<organism evidence="8 9">
    <name type="scientific">Penicillium brasilianum</name>
    <dbReference type="NCBI Taxonomy" id="104259"/>
    <lineage>
        <taxon>Eukaryota</taxon>
        <taxon>Fungi</taxon>
        <taxon>Dikarya</taxon>
        <taxon>Ascomycota</taxon>
        <taxon>Pezizomycotina</taxon>
        <taxon>Eurotiomycetes</taxon>
        <taxon>Eurotiomycetidae</taxon>
        <taxon>Eurotiales</taxon>
        <taxon>Aspergillaceae</taxon>
        <taxon>Penicillium</taxon>
    </lineage>
</organism>
<evidence type="ECO:0000256" key="2">
    <source>
        <dbReference type="ARBA" id="ARBA00022692"/>
    </source>
</evidence>
<accession>A0A1S9RDU2</accession>
<feature type="signal peptide" evidence="7">
    <location>
        <begin position="1"/>
        <end position="21"/>
    </location>
</feature>
<evidence type="ECO:0000313" key="9">
    <source>
        <dbReference type="Proteomes" id="UP000190744"/>
    </source>
</evidence>
<protein>
    <recommendedName>
        <fullName evidence="10">Mid2 domain-containing protein</fullName>
    </recommendedName>
</protein>
<evidence type="ECO:0000256" key="4">
    <source>
        <dbReference type="ARBA" id="ARBA00023136"/>
    </source>
</evidence>
<feature type="transmembrane region" description="Helical" evidence="6">
    <location>
        <begin position="151"/>
        <end position="173"/>
    </location>
</feature>
<keyword evidence="2 6" id="KW-0812">Transmembrane</keyword>
<comment type="caution">
    <text evidence="8">The sequence shown here is derived from an EMBL/GenBank/DDBJ whole genome shotgun (WGS) entry which is preliminary data.</text>
</comment>
<keyword evidence="3 6" id="KW-1133">Transmembrane helix</keyword>
<evidence type="ECO:0000256" key="6">
    <source>
        <dbReference type="SAM" id="Phobius"/>
    </source>
</evidence>